<name>A0ACB7Y846_9ERIC</name>
<evidence type="ECO:0000313" key="2">
    <source>
        <dbReference type="Proteomes" id="UP000828048"/>
    </source>
</evidence>
<comment type="caution">
    <text evidence="1">The sequence shown here is derived from an EMBL/GenBank/DDBJ whole genome shotgun (WGS) entry which is preliminary data.</text>
</comment>
<dbReference type="Proteomes" id="UP000828048">
    <property type="component" value="Chromosome 7"/>
</dbReference>
<accession>A0ACB7Y846</accession>
<gene>
    <name evidence="1" type="ORF">Vadar_014731</name>
</gene>
<evidence type="ECO:0000313" key="1">
    <source>
        <dbReference type="EMBL" id="KAH7849218.1"/>
    </source>
</evidence>
<keyword evidence="2" id="KW-1185">Reference proteome</keyword>
<sequence length="443" mass="50582">MELAPSTLRGFGCFPMRLHTSTSTSGQHLPSLSSVRSLSSRKRLPSLGYTFTGYKLLSNQVGLQRSSLGAVGADSTTVRNICTEELVSRFDASDSTSENGEQTESSENRDVNDDIEALNDDKMTRVCDKLIDVFMVDKPNPMEWRKLLAFSREWIDIRPHFFKRCQDRAESEDDPGMKHKLSRLRRKLKEVDEDVRRHNELIKLIKGAPSEIGAIVARRRKDFTKEFFVHFYTVAESYYENPTEQNDLARLGDMCLAAVQNYDKASQSIEAFNAAELKFKDILSSPSVDVACQKIDYLAQKNQLDSALMLTIAKAWSTAKESTRVKDEIKDMMYHLYVTARDNIQRQIPKEVRILKYLLAIKDPEELLCALNDAFTPEVEIEGEDLDPLYTTPEELHTLMKTLIDAYHFSREGTLTRPAKALLSAKSIQRLEELKKLVQEKFM</sequence>
<reference evidence="1 2" key="1">
    <citation type="journal article" date="2021" name="Hortic Res">
        <title>High-quality reference genome and annotation aids understanding of berry development for evergreen blueberry (Vaccinium darrowii).</title>
        <authorList>
            <person name="Yu J."/>
            <person name="Hulse-Kemp A.M."/>
            <person name="Babiker E."/>
            <person name="Staton M."/>
        </authorList>
    </citation>
    <scope>NUCLEOTIDE SEQUENCE [LARGE SCALE GENOMIC DNA]</scope>
    <source>
        <strain evidence="2">cv. NJ 8807/NJ 8810</strain>
        <tissue evidence="1">Young leaf</tissue>
    </source>
</reference>
<proteinExistence type="predicted"/>
<organism evidence="1 2">
    <name type="scientific">Vaccinium darrowii</name>
    <dbReference type="NCBI Taxonomy" id="229202"/>
    <lineage>
        <taxon>Eukaryota</taxon>
        <taxon>Viridiplantae</taxon>
        <taxon>Streptophyta</taxon>
        <taxon>Embryophyta</taxon>
        <taxon>Tracheophyta</taxon>
        <taxon>Spermatophyta</taxon>
        <taxon>Magnoliopsida</taxon>
        <taxon>eudicotyledons</taxon>
        <taxon>Gunneridae</taxon>
        <taxon>Pentapetalae</taxon>
        <taxon>asterids</taxon>
        <taxon>Ericales</taxon>
        <taxon>Ericaceae</taxon>
        <taxon>Vaccinioideae</taxon>
        <taxon>Vaccinieae</taxon>
        <taxon>Vaccinium</taxon>
    </lineage>
</organism>
<protein>
    <submittedName>
        <fullName evidence="1">Uncharacterized protein</fullName>
    </submittedName>
</protein>
<dbReference type="EMBL" id="CM037157">
    <property type="protein sequence ID" value="KAH7849218.1"/>
    <property type="molecule type" value="Genomic_DNA"/>
</dbReference>